<dbReference type="GO" id="GO:0032259">
    <property type="term" value="P:methylation"/>
    <property type="evidence" value="ECO:0007669"/>
    <property type="project" value="UniProtKB-KW"/>
</dbReference>
<keyword evidence="10" id="KW-1185">Reference proteome</keyword>
<dbReference type="EC" id="2.1.1.72" evidence="1"/>
<accession>A0A9N9CDZ0</accession>
<dbReference type="SUPFAM" id="SSF53335">
    <property type="entry name" value="S-adenosyl-L-methionine-dependent methyltransferases"/>
    <property type="match status" value="1"/>
</dbReference>
<feature type="compositionally biased region" description="Basic and acidic residues" evidence="7">
    <location>
        <begin position="33"/>
        <end position="50"/>
    </location>
</feature>
<dbReference type="OrthoDB" id="10355201at2759"/>
<proteinExistence type="predicted"/>
<dbReference type="GO" id="GO:0003677">
    <property type="term" value="F:DNA binding"/>
    <property type="evidence" value="ECO:0007669"/>
    <property type="project" value="InterPro"/>
</dbReference>
<dbReference type="Pfam" id="PF02384">
    <property type="entry name" value="N6_Mtase"/>
    <property type="match status" value="1"/>
</dbReference>
<dbReference type="PANTHER" id="PTHR42933">
    <property type="entry name" value="SLR6095 PROTEIN"/>
    <property type="match status" value="1"/>
</dbReference>
<evidence type="ECO:0000256" key="5">
    <source>
        <dbReference type="ARBA" id="ARBA00022747"/>
    </source>
</evidence>
<evidence type="ECO:0000259" key="8">
    <source>
        <dbReference type="Pfam" id="PF02384"/>
    </source>
</evidence>
<feature type="region of interest" description="Disordered" evidence="7">
    <location>
        <begin position="33"/>
        <end position="64"/>
    </location>
</feature>
<dbReference type="InterPro" id="IPR029063">
    <property type="entry name" value="SAM-dependent_MTases_sf"/>
</dbReference>
<dbReference type="GO" id="GO:0009007">
    <property type="term" value="F:site-specific DNA-methyltransferase (adenine-specific) activity"/>
    <property type="evidence" value="ECO:0007669"/>
    <property type="project" value="UniProtKB-EC"/>
</dbReference>
<comment type="caution">
    <text evidence="9">The sequence shown here is derived from an EMBL/GenBank/DDBJ whole genome shotgun (WGS) entry which is preliminary data.</text>
</comment>
<name>A0A9N9CDZ0_9GLOM</name>
<comment type="catalytic activity">
    <reaction evidence="6">
        <text>a 2'-deoxyadenosine in DNA + S-adenosyl-L-methionine = an N(6)-methyl-2'-deoxyadenosine in DNA + S-adenosyl-L-homocysteine + H(+)</text>
        <dbReference type="Rhea" id="RHEA:15197"/>
        <dbReference type="Rhea" id="RHEA-COMP:12418"/>
        <dbReference type="Rhea" id="RHEA-COMP:12419"/>
        <dbReference type="ChEBI" id="CHEBI:15378"/>
        <dbReference type="ChEBI" id="CHEBI:57856"/>
        <dbReference type="ChEBI" id="CHEBI:59789"/>
        <dbReference type="ChEBI" id="CHEBI:90615"/>
        <dbReference type="ChEBI" id="CHEBI:90616"/>
        <dbReference type="EC" id="2.1.1.72"/>
    </reaction>
</comment>
<evidence type="ECO:0000256" key="6">
    <source>
        <dbReference type="ARBA" id="ARBA00047942"/>
    </source>
</evidence>
<dbReference type="PANTHER" id="PTHR42933:SF1">
    <property type="entry name" value="SITE-SPECIFIC DNA-METHYLTRANSFERASE (ADENINE-SPECIFIC)"/>
    <property type="match status" value="1"/>
</dbReference>
<dbReference type="InterPro" id="IPR003356">
    <property type="entry name" value="DNA_methylase_A-5"/>
</dbReference>
<gene>
    <name evidence="9" type="ORF">AGERDE_LOCUS9057</name>
</gene>
<evidence type="ECO:0000256" key="1">
    <source>
        <dbReference type="ARBA" id="ARBA00011900"/>
    </source>
</evidence>
<keyword evidence="4" id="KW-0949">S-adenosyl-L-methionine</keyword>
<evidence type="ECO:0000313" key="9">
    <source>
        <dbReference type="EMBL" id="CAG8600065.1"/>
    </source>
</evidence>
<keyword evidence="3" id="KW-0808">Transferase</keyword>
<organism evidence="9 10">
    <name type="scientific">Ambispora gerdemannii</name>
    <dbReference type="NCBI Taxonomy" id="144530"/>
    <lineage>
        <taxon>Eukaryota</taxon>
        <taxon>Fungi</taxon>
        <taxon>Fungi incertae sedis</taxon>
        <taxon>Mucoromycota</taxon>
        <taxon>Glomeromycotina</taxon>
        <taxon>Glomeromycetes</taxon>
        <taxon>Archaeosporales</taxon>
        <taxon>Ambisporaceae</taxon>
        <taxon>Ambispora</taxon>
    </lineage>
</organism>
<evidence type="ECO:0000256" key="2">
    <source>
        <dbReference type="ARBA" id="ARBA00022603"/>
    </source>
</evidence>
<evidence type="ECO:0000256" key="3">
    <source>
        <dbReference type="ARBA" id="ARBA00022679"/>
    </source>
</evidence>
<dbReference type="AlphaFoldDB" id="A0A9N9CDZ0"/>
<dbReference type="PRINTS" id="PR00507">
    <property type="entry name" value="N12N6MTFRASE"/>
</dbReference>
<reference evidence="9" key="1">
    <citation type="submission" date="2021-06" db="EMBL/GenBank/DDBJ databases">
        <authorList>
            <person name="Kallberg Y."/>
            <person name="Tangrot J."/>
            <person name="Rosling A."/>
        </authorList>
    </citation>
    <scope>NUCLEOTIDE SEQUENCE</scope>
    <source>
        <strain evidence="9">MT106</strain>
    </source>
</reference>
<evidence type="ECO:0000313" key="10">
    <source>
        <dbReference type="Proteomes" id="UP000789831"/>
    </source>
</evidence>
<dbReference type="GO" id="GO:0009307">
    <property type="term" value="P:DNA restriction-modification system"/>
    <property type="evidence" value="ECO:0007669"/>
    <property type="project" value="UniProtKB-KW"/>
</dbReference>
<protein>
    <recommendedName>
        <fullName evidence="1">site-specific DNA-methyltransferase (adenine-specific)</fullName>
        <ecNumber evidence="1">2.1.1.72</ecNumber>
    </recommendedName>
</protein>
<dbReference type="GO" id="GO:0008170">
    <property type="term" value="F:N-methyltransferase activity"/>
    <property type="evidence" value="ECO:0007669"/>
    <property type="project" value="InterPro"/>
</dbReference>
<evidence type="ECO:0000256" key="4">
    <source>
        <dbReference type="ARBA" id="ARBA00022691"/>
    </source>
</evidence>
<dbReference type="Proteomes" id="UP000789831">
    <property type="component" value="Unassembled WGS sequence"/>
</dbReference>
<sequence>MTFNDNRITYIYKNLPNKDTITSPNFVVEIEKKDQKEKLKKEERVAKQNQEESNTQDPLVSKTLENCGGKPKHCPLTEYLEIKESKGRGKPEYIFRHKKTPTVLLVECKTETANHQSEQLDKPALNNVDGLLYYAKYFKDEFDVLGLAISEEYFPIEAKPNQESLDIEKIRESADKLHDIIYQGLGFTEKEKPFFISACLIALKNEDFRNEFTKKTTPKSLVLACDVVGEFYHEFLKYSTGDGKGLGIVLTPSHIANLFCELALKMLGRERFSEEDKILDICCGTGDGKSHIYRKDCFDKEIVKIIEESNCNIGILNPPYSQKKKKESEGKAEIEFIEHSLNLLKKGGIGIAIVPLSVAIGTKFKEERERIMKRHALEAVMTMPSNLFVGNNSGSHTCVMVWRAKERHNKETRST</sequence>
<dbReference type="InterPro" id="IPR051537">
    <property type="entry name" value="DNA_Adenine_Mtase"/>
</dbReference>
<evidence type="ECO:0000256" key="7">
    <source>
        <dbReference type="SAM" id="MobiDB-lite"/>
    </source>
</evidence>
<feature type="domain" description="DNA methylase adenine-specific" evidence="8">
    <location>
        <begin position="291"/>
        <end position="406"/>
    </location>
</feature>
<keyword evidence="2" id="KW-0489">Methyltransferase</keyword>
<dbReference type="EMBL" id="CAJVPL010002120">
    <property type="protein sequence ID" value="CAG8600065.1"/>
    <property type="molecule type" value="Genomic_DNA"/>
</dbReference>
<keyword evidence="5" id="KW-0680">Restriction system</keyword>
<dbReference type="Gene3D" id="3.40.50.150">
    <property type="entry name" value="Vaccinia Virus protein VP39"/>
    <property type="match status" value="2"/>
</dbReference>